<keyword evidence="5" id="KW-1185">Reference proteome</keyword>
<dbReference type="GO" id="GO:0016746">
    <property type="term" value="F:acyltransferase activity"/>
    <property type="evidence" value="ECO:0007669"/>
    <property type="project" value="UniProtKB-KW"/>
</dbReference>
<name>A0A512L6V1_9PROT</name>
<keyword evidence="2" id="KW-0808">Transferase</keyword>
<keyword evidence="3" id="KW-0012">Acyltransferase</keyword>
<dbReference type="Proteomes" id="UP000321337">
    <property type="component" value="Unassembled WGS sequence"/>
</dbReference>
<evidence type="ECO:0008006" key="6">
    <source>
        <dbReference type="Google" id="ProtNLM"/>
    </source>
</evidence>
<dbReference type="EMBL" id="BKAD01000012">
    <property type="protein sequence ID" value="GEP30213.1"/>
    <property type="molecule type" value="Genomic_DNA"/>
</dbReference>
<dbReference type="OrthoDB" id="9799147at2"/>
<dbReference type="AlphaFoldDB" id="A0A512L6V1"/>
<proteinExistence type="predicted"/>
<evidence type="ECO:0000313" key="4">
    <source>
        <dbReference type="EMBL" id="GEP30213.1"/>
    </source>
</evidence>
<keyword evidence="1" id="KW-1277">Toxin-antitoxin system</keyword>
<dbReference type="PANTHER" id="PTHR36449:SF1">
    <property type="entry name" value="ACETYLTRANSFERASE"/>
    <property type="match status" value="1"/>
</dbReference>
<comment type="caution">
    <text evidence="4">The sequence shown here is derived from an EMBL/GenBank/DDBJ whole genome shotgun (WGS) entry which is preliminary data.</text>
</comment>
<sequence length="186" mass="20951">MIFLPLNIRHDRKGFDCGDGDLNKWFAQVARQHKEKGVSSTFVAVAEESSTEVLGFYAITFAELVNADLPTQYRKQLPEKVPVFRLGRLATANKHKGRRIGESLLFDAIDRVARISQEIGEIGLVWHFYPENWPIRFVMPLAQSGCTAVSADIPESPFPLLIPMKPDHLPLILIASSPRIPRYTPN</sequence>
<accession>A0A512L6V1</accession>
<evidence type="ECO:0000256" key="1">
    <source>
        <dbReference type="ARBA" id="ARBA00022649"/>
    </source>
</evidence>
<gene>
    <name evidence="4" type="ORF">TPL01_13510</name>
</gene>
<protein>
    <recommendedName>
        <fullName evidence="6">N-acetyltransferase domain-containing protein</fullName>
    </recommendedName>
</protein>
<organism evidence="4 5">
    <name type="scientific">Sulfuriferula plumbiphila</name>
    <dbReference type="NCBI Taxonomy" id="171865"/>
    <lineage>
        <taxon>Bacteria</taxon>
        <taxon>Pseudomonadati</taxon>
        <taxon>Pseudomonadota</taxon>
        <taxon>Betaproteobacteria</taxon>
        <taxon>Nitrosomonadales</taxon>
        <taxon>Sulfuricellaceae</taxon>
        <taxon>Sulfuriferula</taxon>
    </lineage>
</organism>
<evidence type="ECO:0000256" key="3">
    <source>
        <dbReference type="ARBA" id="ARBA00023315"/>
    </source>
</evidence>
<dbReference type="InterPro" id="IPR016181">
    <property type="entry name" value="Acyl_CoA_acyltransferase"/>
</dbReference>
<reference evidence="4 5" key="1">
    <citation type="submission" date="2019-07" db="EMBL/GenBank/DDBJ databases">
        <title>Whole genome shotgun sequence of Thiobacillus plumbophilus NBRC 107929.</title>
        <authorList>
            <person name="Hosoyama A."/>
            <person name="Uohara A."/>
            <person name="Ohji S."/>
            <person name="Ichikawa N."/>
        </authorList>
    </citation>
    <scope>NUCLEOTIDE SEQUENCE [LARGE SCALE GENOMIC DNA]</scope>
    <source>
        <strain evidence="4 5">NBRC 107929</strain>
    </source>
</reference>
<evidence type="ECO:0000313" key="5">
    <source>
        <dbReference type="Proteomes" id="UP000321337"/>
    </source>
</evidence>
<dbReference type="SUPFAM" id="SSF55729">
    <property type="entry name" value="Acyl-CoA N-acyltransferases (Nat)"/>
    <property type="match status" value="1"/>
</dbReference>
<dbReference type="RefSeq" id="WP_147072064.1">
    <property type="nucleotide sequence ID" value="NZ_AP021884.1"/>
</dbReference>
<dbReference type="PANTHER" id="PTHR36449">
    <property type="entry name" value="ACETYLTRANSFERASE-RELATED"/>
    <property type="match status" value="1"/>
</dbReference>
<dbReference type="Gene3D" id="3.40.630.30">
    <property type="match status" value="1"/>
</dbReference>
<evidence type="ECO:0000256" key="2">
    <source>
        <dbReference type="ARBA" id="ARBA00022679"/>
    </source>
</evidence>